<proteinExistence type="predicted"/>
<dbReference type="Proteomes" id="UP000228945">
    <property type="component" value="Chromosome"/>
</dbReference>
<name>A0A2D2AX64_9CAUL</name>
<evidence type="ECO:0000313" key="3">
    <source>
        <dbReference type="Proteomes" id="UP000228945"/>
    </source>
</evidence>
<dbReference type="RefSeq" id="WP_099621858.1">
    <property type="nucleotide sequence ID" value="NZ_CP024201.1"/>
</dbReference>
<evidence type="ECO:0000313" key="2">
    <source>
        <dbReference type="EMBL" id="ATQ42604.1"/>
    </source>
</evidence>
<dbReference type="OrthoDB" id="117664at2"/>
<dbReference type="AlphaFoldDB" id="A0A2D2AX64"/>
<evidence type="ECO:0000256" key="1">
    <source>
        <dbReference type="SAM" id="SignalP"/>
    </source>
</evidence>
<dbReference type="KEGG" id="cmb:CSW64_09390"/>
<sequence length="192" mass="19482">MTVLSATLALSLLLHAGALQDEAAAIAAPTPAPAASPAALKAPAGTELQVELIDPVSSATSKLGDRFAIRLAEAVVIDGIEVAPAGAVGQGEVVDVAKAGFGGKQGKLIISARYLELNGRQARVRGMSLMAAGKSRVDLATGVWLTPYVGVAAYAIRGGQIEIPAGTRAMVRLAEDLEFQRSAAAVSGETPK</sequence>
<accession>A0A2D2AX64</accession>
<dbReference type="EMBL" id="CP024201">
    <property type="protein sequence ID" value="ATQ42604.1"/>
    <property type="molecule type" value="Genomic_DNA"/>
</dbReference>
<feature type="signal peptide" evidence="1">
    <location>
        <begin position="1"/>
        <end position="16"/>
    </location>
</feature>
<feature type="chain" id="PRO_5013796809" evidence="1">
    <location>
        <begin position="17"/>
        <end position="192"/>
    </location>
</feature>
<reference evidence="2 3" key="1">
    <citation type="submission" date="2017-10" db="EMBL/GenBank/DDBJ databases">
        <title>Genome sequence of Caulobacter mirabilis FWC38.</title>
        <authorList>
            <person name="Fiebig A."/>
            <person name="Crosson S."/>
        </authorList>
    </citation>
    <scope>NUCLEOTIDE SEQUENCE [LARGE SCALE GENOMIC DNA]</scope>
    <source>
        <strain evidence="2 3">FWC 38</strain>
    </source>
</reference>
<gene>
    <name evidence="2" type="ORF">CSW64_09390</name>
</gene>
<protein>
    <submittedName>
        <fullName evidence="2">Uncharacterized protein</fullName>
    </submittedName>
</protein>
<organism evidence="2 3">
    <name type="scientific">Caulobacter mirabilis</name>
    <dbReference type="NCBI Taxonomy" id="69666"/>
    <lineage>
        <taxon>Bacteria</taxon>
        <taxon>Pseudomonadati</taxon>
        <taxon>Pseudomonadota</taxon>
        <taxon>Alphaproteobacteria</taxon>
        <taxon>Caulobacterales</taxon>
        <taxon>Caulobacteraceae</taxon>
        <taxon>Caulobacter</taxon>
    </lineage>
</organism>
<keyword evidence="3" id="KW-1185">Reference proteome</keyword>
<keyword evidence="1" id="KW-0732">Signal</keyword>